<sequence length="110" mass="12247">FILVSDLERWRKSAVIACCGLCRKPLSEWRAAPCCGIELVKASAIGAWRGECWRVTQGCKEIGQGRSVSGAWRRIMWRVAQVHMARGALFVNWPARSVADLARGASRFSI</sequence>
<dbReference type="EMBL" id="LXQA010084351">
    <property type="protein sequence ID" value="MCI12482.1"/>
    <property type="molecule type" value="Genomic_DNA"/>
</dbReference>
<comment type="caution">
    <text evidence="1">The sequence shown here is derived from an EMBL/GenBank/DDBJ whole genome shotgun (WGS) entry which is preliminary data.</text>
</comment>
<protein>
    <submittedName>
        <fullName evidence="1">Uncharacterized protein</fullName>
    </submittedName>
</protein>
<dbReference type="AlphaFoldDB" id="A0A392PL25"/>
<keyword evidence="2" id="KW-1185">Reference proteome</keyword>
<name>A0A392PL25_9FABA</name>
<feature type="non-terminal residue" evidence="1">
    <location>
        <position position="1"/>
    </location>
</feature>
<proteinExistence type="predicted"/>
<evidence type="ECO:0000313" key="2">
    <source>
        <dbReference type="Proteomes" id="UP000265520"/>
    </source>
</evidence>
<organism evidence="1 2">
    <name type="scientific">Trifolium medium</name>
    <dbReference type="NCBI Taxonomy" id="97028"/>
    <lineage>
        <taxon>Eukaryota</taxon>
        <taxon>Viridiplantae</taxon>
        <taxon>Streptophyta</taxon>
        <taxon>Embryophyta</taxon>
        <taxon>Tracheophyta</taxon>
        <taxon>Spermatophyta</taxon>
        <taxon>Magnoliopsida</taxon>
        <taxon>eudicotyledons</taxon>
        <taxon>Gunneridae</taxon>
        <taxon>Pentapetalae</taxon>
        <taxon>rosids</taxon>
        <taxon>fabids</taxon>
        <taxon>Fabales</taxon>
        <taxon>Fabaceae</taxon>
        <taxon>Papilionoideae</taxon>
        <taxon>50 kb inversion clade</taxon>
        <taxon>NPAAA clade</taxon>
        <taxon>Hologalegina</taxon>
        <taxon>IRL clade</taxon>
        <taxon>Trifolieae</taxon>
        <taxon>Trifolium</taxon>
    </lineage>
</organism>
<accession>A0A392PL25</accession>
<dbReference type="Proteomes" id="UP000265520">
    <property type="component" value="Unassembled WGS sequence"/>
</dbReference>
<evidence type="ECO:0000313" key="1">
    <source>
        <dbReference type="EMBL" id="MCI12482.1"/>
    </source>
</evidence>
<reference evidence="1 2" key="1">
    <citation type="journal article" date="2018" name="Front. Plant Sci.">
        <title>Red Clover (Trifolium pratense) and Zigzag Clover (T. medium) - A Picture of Genomic Similarities and Differences.</title>
        <authorList>
            <person name="Dluhosova J."/>
            <person name="Istvanek J."/>
            <person name="Nedelnik J."/>
            <person name="Repkova J."/>
        </authorList>
    </citation>
    <scope>NUCLEOTIDE SEQUENCE [LARGE SCALE GENOMIC DNA]</scope>
    <source>
        <strain evidence="2">cv. 10/8</strain>
        <tissue evidence="1">Leaf</tissue>
    </source>
</reference>